<dbReference type="EMBL" id="KZ369527">
    <property type="protein sequence ID" value="PIO10059.1"/>
    <property type="molecule type" value="Genomic_DNA"/>
</dbReference>
<proteinExistence type="predicted"/>
<evidence type="ECO:0000313" key="1">
    <source>
        <dbReference type="EMBL" id="PIO10059.1"/>
    </source>
</evidence>
<organism evidence="1 2">
    <name type="scientific">Aquarana catesbeiana</name>
    <name type="common">American bullfrog</name>
    <name type="synonym">Rana catesbeiana</name>
    <dbReference type="NCBI Taxonomy" id="8400"/>
    <lineage>
        <taxon>Eukaryota</taxon>
        <taxon>Metazoa</taxon>
        <taxon>Chordata</taxon>
        <taxon>Craniata</taxon>
        <taxon>Vertebrata</taxon>
        <taxon>Euteleostomi</taxon>
        <taxon>Amphibia</taxon>
        <taxon>Batrachia</taxon>
        <taxon>Anura</taxon>
        <taxon>Neobatrachia</taxon>
        <taxon>Ranoidea</taxon>
        <taxon>Ranidae</taxon>
        <taxon>Aquarana</taxon>
    </lineage>
</organism>
<sequence>MKEGGRLCNTDGIPLLGWSSMLVCPSLNSLSICALCSFHW</sequence>
<gene>
    <name evidence="1" type="ORF">AB205_0052220</name>
</gene>
<name>A0A2G9Q371_AQUCT</name>
<dbReference type="AlphaFoldDB" id="A0A2G9Q371"/>
<reference evidence="2" key="1">
    <citation type="journal article" date="2017" name="Nat. Commun.">
        <title>The North American bullfrog draft genome provides insight into hormonal regulation of long noncoding RNA.</title>
        <authorList>
            <person name="Hammond S.A."/>
            <person name="Warren R.L."/>
            <person name="Vandervalk B.P."/>
            <person name="Kucuk E."/>
            <person name="Khan H."/>
            <person name="Gibb E.A."/>
            <person name="Pandoh P."/>
            <person name="Kirk H."/>
            <person name="Zhao Y."/>
            <person name="Jones M."/>
            <person name="Mungall A.J."/>
            <person name="Coope R."/>
            <person name="Pleasance S."/>
            <person name="Moore R.A."/>
            <person name="Holt R.A."/>
            <person name="Round J.M."/>
            <person name="Ohora S."/>
            <person name="Walle B.V."/>
            <person name="Veldhoen N."/>
            <person name="Helbing C.C."/>
            <person name="Birol I."/>
        </authorList>
    </citation>
    <scope>NUCLEOTIDE SEQUENCE [LARGE SCALE GENOMIC DNA]</scope>
</reference>
<accession>A0A2G9Q371</accession>
<keyword evidence="2" id="KW-1185">Reference proteome</keyword>
<protein>
    <submittedName>
        <fullName evidence="1">Uncharacterized protein</fullName>
    </submittedName>
</protein>
<dbReference type="Proteomes" id="UP000228934">
    <property type="component" value="Unassembled WGS sequence"/>
</dbReference>
<evidence type="ECO:0000313" key="2">
    <source>
        <dbReference type="Proteomes" id="UP000228934"/>
    </source>
</evidence>